<dbReference type="AlphaFoldDB" id="A0A0F9NV98"/>
<proteinExistence type="predicted"/>
<comment type="caution">
    <text evidence="2">The sequence shown here is derived from an EMBL/GenBank/DDBJ whole genome shotgun (WGS) entry which is preliminary data.</text>
</comment>
<gene>
    <name evidence="2" type="ORF">LCGC14_1215110</name>
</gene>
<feature type="region of interest" description="Disordered" evidence="1">
    <location>
        <begin position="23"/>
        <end position="43"/>
    </location>
</feature>
<name>A0A0F9NV98_9ZZZZ</name>
<dbReference type="EMBL" id="LAZR01006351">
    <property type="protein sequence ID" value="KKM92770.1"/>
    <property type="molecule type" value="Genomic_DNA"/>
</dbReference>
<protein>
    <submittedName>
        <fullName evidence="2">Uncharacterized protein</fullName>
    </submittedName>
</protein>
<evidence type="ECO:0000313" key="2">
    <source>
        <dbReference type="EMBL" id="KKM92770.1"/>
    </source>
</evidence>
<accession>A0A0F9NV98</accession>
<reference evidence="2" key="1">
    <citation type="journal article" date="2015" name="Nature">
        <title>Complex archaea that bridge the gap between prokaryotes and eukaryotes.</title>
        <authorList>
            <person name="Spang A."/>
            <person name="Saw J.H."/>
            <person name="Jorgensen S.L."/>
            <person name="Zaremba-Niedzwiedzka K."/>
            <person name="Martijn J."/>
            <person name="Lind A.E."/>
            <person name="van Eijk R."/>
            <person name="Schleper C."/>
            <person name="Guy L."/>
            <person name="Ettema T.J."/>
        </authorList>
    </citation>
    <scope>NUCLEOTIDE SEQUENCE</scope>
</reference>
<sequence length="43" mass="5179">MDKGTYDWMNRIEAKQDYIISLLTPQPEKKEPKKEIKQRPTTE</sequence>
<organism evidence="2">
    <name type="scientific">marine sediment metagenome</name>
    <dbReference type="NCBI Taxonomy" id="412755"/>
    <lineage>
        <taxon>unclassified sequences</taxon>
        <taxon>metagenomes</taxon>
        <taxon>ecological metagenomes</taxon>
    </lineage>
</organism>
<feature type="compositionally biased region" description="Basic and acidic residues" evidence="1">
    <location>
        <begin position="27"/>
        <end position="43"/>
    </location>
</feature>
<evidence type="ECO:0000256" key="1">
    <source>
        <dbReference type="SAM" id="MobiDB-lite"/>
    </source>
</evidence>